<name>A0A919H6F4_9ACTN</name>
<organism evidence="2 3">
    <name type="scientific">Streptomyces xanthophaeus</name>
    <dbReference type="NCBI Taxonomy" id="67385"/>
    <lineage>
        <taxon>Bacteria</taxon>
        <taxon>Bacillati</taxon>
        <taxon>Actinomycetota</taxon>
        <taxon>Actinomycetes</taxon>
        <taxon>Kitasatosporales</taxon>
        <taxon>Streptomycetaceae</taxon>
        <taxon>Streptomyces</taxon>
    </lineage>
</organism>
<proteinExistence type="predicted"/>
<protein>
    <submittedName>
        <fullName evidence="2">Uncharacterized protein</fullName>
    </submittedName>
</protein>
<dbReference type="EMBL" id="BNEE01000011">
    <property type="protein sequence ID" value="GHI90374.1"/>
    <property type="molecule type" value="Genomic_DNA"/>
</dbReference>
<reference evidence="2" key="1">
    <citation type="submission" date="2020-09" db="EMBL/GenBank/DDBJ databases">
        <title>Whole genome shotgun sequence of Streptomyces xanthophaeus NBRC 12829.</title>
        <authorList>
            <person name="Komaki H."/>
            <person name="Tamura T."/>
        </authorList>
    </citation>
    <scope>NUCLEOTIDE SEQUENCE</scope>
    <source>
        <strain evidence="2">NBRC 12829</strain>
    </source>
</reference>
<accession>A0A919H6F4</accession>
<keyword evidence="3" id="KW-1185">Reference proteome</keyword>
<gene>
    <name evidence="2" type="ORF">Sxan_77380</name>
</gene>
<dbReference type="RefSeq" id="WP_157853303.1">
    <property type="nucleotide sequence ID" value="NZ_BNEE01000011.1"/>
</dbReference>
<comment type="caution">
    <text evidence="2">The sequence shown here is derived from an EMBL/GenBank/DDBJ whole genome shotgun (WGS) entry which is preliminary data.</text>
</comment>
<dbReference type="Proteomes" id="UP000600026">
    <property type="component" value="Unassembled WGS sequence"/>
</dbReference>
<sequence length="51" mass="5336">MAAQKEDLLIGVESLIKVQDRFTAAAAESDSTGTSAGDDGENRDGLNLPQE</sequence>
<evidence type="ECO:0000313" key="2">
    <source>
        <dbReference type="EMBL" id="GHI90374.1"/>
    </source>
</evidence>
<evidence type="ECO:0000256" key="1">
    <source>
        <dbReference type="SAM" id="MobiDB-lite"/>
    </source>
</evidence>
<dbReference type="AlphaFoldDB" id="A0A919H6F4"/>
<dbReference type="OrthoDB" id="4272354at2"/>
<feature type="region of interest" description="Disordered" evidence="1">
    <location>
        <begin position="24"/>
        <end position="51"/>
    </location>
</feature>
<evidence type="ECO:0000313" key="3">
    <source>
        <dbReference type="Proteomes" id="UP000600026"/>
    </source>
</evidence>